<evidence type="ECO:0000313" key="6">
    <source>
        <dbReference type="Proteomes" id="UP000678237"/>
    </source>
</evidence>
<dbReference type="InterPro" id="IPR000485">
    <property type="entry name" value="AsnC-type_HTH_dom"/>
</dbReference>
<reference evidence="5" key="2">
    <citation type="submission" date="2021-05" db="EMBL/GenBank/DDBJ databases">
        <title>Protein family content uncovers lineage relationships and bacterial pathway maintenance mechanisms in DPANN archaea.</title>
        <authorList>
            <person name="Castelle C.J."/>
            <person name="Meheust R."/>
            <person name="Jaffe A.L."/>
            <person name="Seitz K."/>
            <person name="Gong X."/>
            <person name="Baker B.J."/>
            <person name="Banfield J.F."/>
        </authorList>
    </citation>
    <scope>NUCLEOTIDE SEQUENCE</scope>
    <source>
        <strain evidence="5">RIFCSPLOWO2_01_FULL_58_19</strain>
    </source>
</reference>
<evidence type="ECO:0000256" key="3">
    <source>
        <dbReference type="ARBA" id="ARBA00023163"/>
    </source>
</evidence>
<dbReference type="Gene3D" id="3.30.70.920">
    <property type="match status" value="1"/>
</dbReference>
<evidence type="ECO:0000256" key="2">
    <source>
        <dbReference type="ARBA" id="ARBA00023125"/>
    </source>
</evidence>
<keyword evidence="1" id="KW-0805">Transcription regulation</keyword>
<dbReference type="GO" id="GO:0043565">
    <property type="term" value="F:sequence-specific DNA binding"/>
    <property type="evidence" value="ECO:0007669"/>
    <property type="project" value="InterPro"/>
</dbReference>
<dbReference type="EMBL" id="JAGVWE010000007">
    <property type="protein sequence ID" value="MBS3063747.1"/>
    <property type="molecule type" value="Genomic_DNA"/>
</dbReference>
<dbReference type="Proteomes" id="UP000678237">
    <property type="component" value="Unassembled WGS sequence"/>
</dbReference>
<evidence type="ECO:0000259" key="4">
    <source>
        <dbReference type="PROSITE" id="PS50956"/>
    </source>
</evidence>
<dbReference type="PANTHER" id="PTHR30154">
    <property type="entry name" value="LEUCINE-RESPONSIVE REGULATORY PROTEIN"/>
    <property type="match status" value="1"/>
</dbReference>
<comment type="caution">
    <text evidence="5">The sequence shown here is derived from an EMBL/GenBank/DDBJ whole genome shotgun (WGS) entry which is preliminary data.</text>
</comment>
<dbReference type="SUPFAM" id="SSF46785">
    <property type="entry name" value="Winged helix' DNA-binding domain"/>
    <property type="match status" value="1"/>
</dbReference>
<dbReference type="GO" id="GO:0005829">
    <property type="term" value="C:cytosol"/>
    <property type="evidence" value="ECO:0007669"/>
    <property type="project" value="TreeGrafter"/>
</dbReference>
<name>A0A8T4LAN1_9ARCH</name>
<feature type="domain" description="HTH asnC-type" evidence="4">
    <location>
        <begin position="2"/>
        <end position="63"/>
    </location>
</feature>
<dbReference type="SUPFAM" id="SSF54909">
    <property type="entry name" value="Dimeric alpha+beta barrel"/>
    <property type="match status" value="1"/>
</dbReference>
<protein>
    <submittedName>
        <fullName evidence="5">Lrp/AsnC family transcriptional regulator</fullName>
    </submittedName>
</protein>
<dbReference type="Gene3D" id="1.10.10.10">
    <property type="entry name" value="Winged helix-like DNA-binding domain superfamily/Winged helix DNA-binding domain"/>
    <property type="match status" value="1"/>
</dbReference>
<dbReference type="InterPro" id="IPR036390">
    <property type="entry name" value="WH_DNA-bd_sf"/>
</dbReference>
<dbReference type="InterPro" id="IPR036388">
    <property type="entry name" value="WH-like_DNA-bd_sf"/>
</dbReference>
<keyword evidence="2" id="KW-0238">DNA-binding</keyword>
<evidence type="ECO:0000313" key="5">
    <source>
        <dbReference type="EMBL" id="MBS3063747.1"/>
    </source>
</evidence>
<dbReference type="GO" id="GO:0043200">
    <property type="term" value="P:response to amino acid"/>
    <property type="evidence" value="ECO:0007669"/>
    <property type="project" value="TreeGrafter"/>
</dbReference>
<dbReference type="PRINTS" id="PR00033">
    <property type="entry name" value="HTHASNC"/>
</dbReference>
<dbReference type="InterPro" id="IPR019887">
    <property type="entry name" value="Tscrpt_reg_AsnC/Lrp_C"/>
</dbReference>
<dbReference type="PANTHER" id="PTHR30154:SF34">
    <property type="entry name" value="TRANSCRIPTIONAL REGULATOR AZLB"/>
    <property type="match status" value="1"/>
</dbReference>
<organism evidence="5 6">
    <name type="scientific">Candidatus Iainarchaeum sp</name>
    <dbReference type="NCBI Taxonomy" id="3101447"/>
    <lineage>
        <taxon>Archaea</taxon>
        <taxon>Candidatus Iainarchaeota</taxon>
        <taxon>Candidatus Iainarchaeia</taxon>
        <taxon>Candidatus Iainarchaeales</taxon>
        <taxon>Candidatus Iainarchaeaceae</taxon>
        <taxon>Candidatus Iainarchaeum</taxon>
    </lineage>
</organism>
<dbReference type="Pfam" id="PF01037">
    <property type="entry name" value="AsnC_trans_reg"/>
    <property type="match status" value="1"/>
</dbReference>
<proteinExistence type="predicted"/>
<evidence type="ECO:0000256" key="1">
    <source>
        <dbReference type="ARBA" id="ARBA00023015"/>
    </source>
</evidence>
<dbReference type="SMART" id="SM00344">
    <property type="entry name" value="HTH_ASNC"/>
    <property type="match status" value="1"/>
</dbReference>
<dbReference type="AlphaFoldDB" id="A0A8T4LAN1"/>
<dbReference type="InterPro" id="IPR011008">
    <property type="entry name" value="Dimeric_a/b-barrel"/>
</dbReference>
<keyword evidence="3" id="KW-0804">Transcription</keyword>
<dbReference type="InterPro" id="IPR019888">
    <property type="entry name" value="Tscrpt_reg_AsnC-like"/>
</dbReference>
<dbReference type="Pfam" id="PF13404">
    <property type="entry name" value="HTH_AsnC-type"/>
    <property type="match status" value="1"/>
</dbReference>
<dbReference type="PROSITE" id="PS50956">
    <property type="entry name" value="HTH_ASNC_2"/>
    <property type="match status" value="1"/>
</dbReference>
<accession>A0A8T4LAN1</accession>
<reference evidence="5" key="1">
    <citation type="submission" date="2021-03" db="EMBL/GenBank/DDBJ databases">
        <authorList>
            <person name="Jaffe A."/>
        </authorList>
    </citation>
    <scope>NUCLEOTIDE SEQUENCE</scope>
    <source>
        <strain evidence="5">RIFCSPLOWO2_01_FULL_58_19</strain>
    </source>
</reference>
<sequence length="147" mass="16536">MLDKKDAIILDSLRQNSRKTVKEIGRETGIPRTTVFERIKRMEHNQVIKGYSVKPDYEKIGFPTTAFTMVAHNGSAGVSQKSVAKEIAKLPGVYEVQIIAGEWDMLVKVRGRSLESIGDLVVGRMRDITGIARTLTYSVFYTIREDC</sequence>
<gene>
    <name evidence="5" type="ORF">J4203_07850</name>
</gene>